<dbReference type="InterPro" id="IPR012678">
    <property type="entry name" value="Ribosomal_uL23/eL15/eS24_sf"/>
</dbReference>
<protein>
    <recommendedName>
        <fullName evidence="4">Large ribosomal subunit protein uL23</fullName>
    </recommendedName>
</protein>
<dbReference type="GO" id="GO:0003735">
    <property type="term" value="F:structural constituent of ribosome"/>
    <property type="evidence" value="ECO:0007669"/>
    <property type="project" value="InterPro"/>
</dbReference>
<name>A0A0G1HFQ7_UNCKA</name>
<dbReference type="GO" id="GO:0005840">
    <property type="term" value="C:ribosome"/>
    <property type="evidence" value="ECO:0007669"/>
    <property type="project" value="UniProtKB-KW"/>
</dbReference>
<evidence type="ECO:0000256" key="4">
    <source>
        <dbReference type="HAMAP-Rule" id="MF_01369"/>
    </source>
</evidence>
<sequence length="111" mass="12558">MPKLTKSIYNLITTEKTTRIKDGQNKYTFLTNRSLSVAKAKKEIEEAFKVDVENVHAIIMPGRKKRIGRTNNYTRLPASKKVVVKLKAGQKIDIAKKVPTASEKKEDAKND</sequence>
<proteinExistence type="inferred from homology"/>
<dbReference type="Proteomes" id="UP000034128">
    <property type="component" value="Unassembled WGS sequence"/>
</dbReference>
<dbReference type="AlphaFoldDB" id="A0A0G1HFQ7"/>
<keyword evidence="2 4" id="KW-0689">Ribosomal protein</keyword>
<keyword evidence="4" id="KW-0699">rRNA-binding</keyword>
<dbReference type="GO" id="GO:0019843">
    <property type="term" value="F:rRNA binding"/>
    <property type="evidence" value="ECO:0007669"/>
    <property type="project" value="UniProtKB-UniRule"/>
</dbReference>
<keyword evidence="4" id="KW-0694">RNA-binding</keyword>
<keyword evidence="3 4" id="KW-0687">Ribonucleoprotein</keyword>
<dbReference type="Pfam" id="PF00276">
    <property type="entry name" value="Ribosomal_L23"/>
    <property type="match status" value="1"/>
</dbReference>
<dbReference type="Gene3D" id="3.30.70.330">
    <property type="match status" value="1"/>
</dbReference>
<comment type="subunit">
    <text evidence="4">Part of the 50S ribosomal subunit. Contacts protein L29, and trigger factor when it is bound to the ribosome.</text>
</comment>
<dbReference type="GO" id="GO:0006412">
    <property type="term" value="P:translation"/>
    <property type="evidence" value="ECO:0007669"/>
    <property type="project" value="UniProtKB-UniRule"/>
</dbReference>
<dbReference type="InterPro" id="IPR013025">
    <property type="entry name" value="Ribosomal_uL23-like"/>
</dbReference>
<evidence type="ECO:0000256" key="1">
    <source>
        <dbReference type="ARBA" id="ARBA00006700"/>
    </source>
</evidence>
<evidence type="ECO:0000256" key="3">
    <source>
        <dbReference type="ARBA" id="ARBA00023274"/>
    </source>
</evidence>
<comment type="similarity">
    <text evidence="1 4">Belongs to the universal ribosomal protein uL23 family.</text>
</comment>
<evidence type="ECO:0000256" key="2">
    <source>
        <dbReference type="ARBA" id="ARBA00022980"/>
    </source>
</evidence>
<accession>A0A0G1HFQ7</accession>
<dbReference type="InterPro" id="IPR012677">
    <property type="entry name" value="Nucleotide-bd_a/b_plait_sf"/>
</dbReference>
<gene>
    <name evidence="4" type="primary">rplW</name>
    <name evidence="5" type="ORF">UW36_C0001G0018</name>
</gene>
<reference evidence="5 6" key="1">
    <citation type="journal article" date="2015" name="Nature">
        <title>rRNA introns, odd ribosomes, and small enigmatic genomes across a large radiation of phyla.</title>
        <authorList>
            <person name="Brown C.T."/>
            <person name="Hug L.A."/>
            <person name="Thomas B.C."/>
            <person name="Sharon I."/>
            <person name="Castelle C.J."/>
            <person name="Singh A."/>
            <person name="Wilkins M.J."/>
            <person name="Williams K.H."/>
            <person name="Banfield J.F."/>
        </authorList>
    </citation>
    <scope>NUCLEOTIDE SEQUENCE [LARGE SCALE GENOMIC DNA]</scope>
</reference>
<comment type="function">
    <text evidence="4">One of the early assembly proteins it binds 23S rRNA. One of the proteins that surrounds the polypeptide exit tunnel on the outside of the ribosome. Forms the main docking site for trigger factor binding to the ribosome.</text>
</comment>
<dbReference type="EMBL" id="LCIA01000001">
    <property type="protein sequence ID" value="KKT45720.1"/>
    <property type="molecule type" value="Genomic_DNA"/>
</dbReference>
<organism evidence="5 6">
    <name type="scientific">candidate division WWE3 bacterium GW2011_GWA2_44_16</name>
    <dbReference type="NCBI Taxonomy" id="1619110"/>
    <lineage>
        <taxon>Bacteria</taxon>
        <taxon>Katanobacteria</taxon>
    </lineage>
</organism>
<dbReference type="SUPFAM" id="SSF54189">
    <property type="entry name" value="Ribosomal proteins S24e, L23 and L15e"/>
    <property type="match status" value="1"/>
</dbReference>
<comment type="caution">
    <text evidence="5">The sequence shown here is derived from an EMBL/GenBank/DDBJ whole genome shotgun (WGS) entry which is preliminary data.</text>
</comment>
<dbReference type="STRING" id="1619110.UW36_C0001G0018"/>
<dbReference type="GO" id="GO:1990904">
    <property type="term" value="C:ribonucleoprotein complex"/>
    <property type="evidence" value="ECO:0007669"/>
    <property type="project" value="UniProtKB-KW"/>
</dbReference>
<evidence type="ECO:0000313" key="5">
    <source>
        <dbReference type="EMBL" id="KKT45720.1"/>
    </source>
</evidence>
<evidence type="ECO:0000313" key="6">
    <source>
        <dbReference type="Proteomes" id="UP000034128"/>
    </source>
</evidence>
<dbReference type="HAMAP" id="MF_01369_B">
    <property type="entry name" value="Ribosomal_uL23_B"/>
    <property type="match status" value="1"/>
</dbReference>